<protein>
    <submittedName>
        <fullName evidence="1">Uncharacterized protein</fullName>
    </submittedName>
</protein>
<dbReference type="Proteomes" id="UP000054976">
    <property type="component" value="Unassembled WGS sequence"/>
</dbReference>
<dbReference type="AlphaFoldDB" id="A0A0U9HRX1"/>
<dbReference type="EMBL" id="BCNO01000002">
    <property type="protein sequence ID" value="GAQ95145.1"/>
    <property type="molecule type" value="Genomic_DNA"/>
</dbReference>
<evidence type="ECO:0000313" key="2">
    <source>
        <dbReference type="Proteomes" id="UP000054976"/>
    </source>
</evidence>
<gene>
    <name evidence="1" type="ORF">TAGGR_229</name>
</gene>
<dbReference type="STRING" id="86166.TAGGR_229"/>
<dbReference type="RefSeq" id="WP_059176596.1">
    <property type="nucleotide sequence ID" value="NZ_BCNO01000002.1"/>
</dbReference>
<accession>A0A0U9HRX1</accession>
<name>A0A0U9HRX1_9BACT</name>
<reference evidence="2" key="1">
    <citation type="submission" date="2016-01" db="EMBL/GenBank/DDBJ databases">
        <title>Draft genome sequence of Thermodesulfovibrio aggregans strain TGE-P1.</title>
        <authorList>
            <person name="Sekiguchi Y."/>
            <person name="Ohashi A."/>
            <person name="Matsuura N."/>
            <person name="Tourlousse M.D."/>
        </authorList>
    </citation>
    <scope>NUCLEOTIDE SEQUENCE [LARGE SCALE GENOMIC DNA]</scope>
    <source>
        <strain evidence="2">TGE-P1</strain>
    </source>
</reference>
<proteinExistence type="predicted"/>
<evidence type="ECO:0000313" key="1">
    <source>
        <dbReference type="EMBL" id="GAQ95145.1"/>
    </source>
</evidence>
<comment type="caution">
    <text evidence="1">The sequence shown here is derived from an EMBL/GenBank/DDBJ whole genome shotgun (WGS) entry which is preliminary data.</text>
</comment>
<keyword evidence="2" id="KW-1185">Reference proteome</keyword>
<sequence length="237" mass="28146">MITSVTTLKKELTNPMDLTENLKTCLTNEQENKWNLCSICHEIILEKEWENKGFQNLRQYLNELNAYGYHIKLKTFYDYVNVNRLILKFGIKKSDFMKVGFYKLRELCYLVEKVNEEKIAELLSKLPYLSVKQIKRIKNEILNPERSVKNEDSRFEVSEGDIRELERMHEEENDSSGQNVKHEKFYYLSYPHENEAETVEKALNIARELTGNDYDSALFLYICEKFIYFYEKGLLGA</sequence>
<organism evidence="1 2">
    <name type="scientific">Thermodesulfovibrio aggregans</name>
    <dbReference type="NCBI Taxonomy" id="86166"/>
    <lineage>
        <taxon>Bacteria</taxon>
        <taxon>Pseudomonadati</taxon>
        <taxon>Nitrospirota</taxon>
        <taxon>Thermodesulfovibrionia</taxon>
        <taxon>Thermodesulfovibrionales</taxon>
        <taxon>Thermodesulfovibrionaceae</taxon>
        <taxon>Thermodesulfovibrio</taxon>
    </lineage>
</organism>